<name>A0A255ZAH0_9FLAO</name>
<dbReference type="Gene3D" id="3.40.1090.10">
    <property type="entry name" value="Cytosolic phospholipase A2 catalytic domain"/>
    <property type="match status" value="2"/>
</dbReference>
<dbReference type="GO" id="GO:0016042">
    <property type="term" value="P:lipid catabolic process"/>
    <property type="evidence" value="ECO:0007669"/>
    <property type="project" value="UniProtKB-UniRule"/>
</dbReference>
<dbReference type="PANTHER" id="PTHR14226">
    <property type="entry name" value="NEUROPATHY TARGET ESTERASE/SWISS CHEESE D.MELANOGASTER"/>
    <property type="match status" value="1"/>
</dbReference>
<keyword evidence="1 4" id="KW-0378">Hydrolase</keyword>
<dbReference type="Pfam" id="PF01734">
    <property type="entry name" value="Patatin"/>
    <property type="match status" value="1"/>
</dbReference>
<organism evidence="6 8">
    <name type="scientific">Flavobacterium aurantiibacter</name>
    <dbReference type="NCBI Taxonomy" id="2023067"/>
    <lineage>
        <taxon>Bacteria</taxon>
        <taxon>Pseudomonadati</taxon>
        <taxon>Bacteroidota</taxon>
        <taxon>Flavobacteriia</taxon>
        <taxon>Flavobacteriales</taxon>
        <taxon>Flavobacteriaceae</taxon>
        <taxon>Flavobacterium</taxon>
    </lineage>
</organism>
<dbReference type="AlphaFoldDB" id="A0A255ZAH0"/>
<dbReference type="PANTHER" id="PTHR14226:SF78">
    <property type="entry name" value="SLR0060 PROTEIN"/>
    <property type="match status" value="1"/>
</dbReference>
<sequence length="268" mass="29651">MTPLAEFSSAVGYVFSGGGSKGLAHAGALKFLEEVEVFPSEIACSSAGSIVASLYAWGKTPEEILSFFQSVDFFYWRHFTFRKAGLMDSEAFASYLDAIFGEATIGDLKIPIHITATDMIRGKLTVFSAKTRIKDAVVASAAFPGIISPHVINGKVYSDGGILNHFPADILQGRCDYLIGMYVSPLQAIEAKDLRTIKHVTARAFDLLSANTNNQKFNICDWVITPDDLSAYSTFETKTYRMRQIFDIGYQAARDAYFQKFIHPAFER</sequence>
<dbReference type="PROSITE" id="PS51635">
    <property type="entry name" value="PNPLA"/>
    <property type="match status" value="1"/>
</dbReference>
<dbReference type="Proteomes" id="UP000216035">
    <property type="component" value="Unassembled WGS sequence"/>
</dbReference>
<evidence type="ECO:0000256" key="1">
    <source>
        <dbReference type="ARBA" id="ARBA00022801"/>
    </source>
</evidence>
<feature type="domain" description="PNPLA" evidence="5">
    <location>
        <begin position="13"/>
        <end position="172"/>
    </location>
</feature>
<evidence type="ECO:0000256" key="3">
    <source>
        <dbReference type="ARBA" id="ARBA00023098"/>
    </source>
</evidence>
<protein>
    <submittedName>
        <fullName evidence="6">Patatin</fullName>
    </submittedName>
</protein>
<evidence type="ECO:0000313" key="7">
    <source>
        <dbReference type="EMBL" id="OYQ38485.1"/>
    </source>
</evidence>
<dbReference type="InterPro" id="IPR002641">
    <property type="entry name" value="PNPLA_dom"/>
</dbReference>
<evidence type="ECO:0000313" key="8">
    <source>
        <dbReference type="Proteomes" id="UP000216035"/>
    </source>
</evidence>
<dbReference type="OrthoDB" id="9770965at2"/>
<dbReference type="InterPro" id="IPR050301">
    <property type="entry name" value="NTE"/>
</dbReference>
<evidence type="ECO:0000256" key="4">
    <source>
        <dbReference type="PROSITE-ProRule" id="PRU01161"/>
    </source>
</evidence>
<keyword evidence="2 4" id="KW-0442">Lipid degradation</keyword>
<dbReference type="InterPro" id="IPR016035">
    <property type="entry name" value="Acyl_Trfase/lysoPLipase"/>
</dbReference>
<comment type="caution">
    <text evidence="6">The sequence shown here is derived from an EMBL/GenBank/DDBJ whole genome shotgun (WGS) entry which is preliminary data.</text>
</comment>
<gene>
    <name evidence="6" type="ORF">CHX27_14970</name>
    <name evidence="7" type="ORF">CHX27_15120</name>
</gene>
<dbReference type="CDD" id="cd07205">
    <property type="entry name" value="Pat_PNPLA6_PNPLA7_NTE1_like"/>
    <property type="match status" value="1"/>
</dbReference>
<reference evidence="6 8" key="1">
    <citation type="submission" date="2017-07" db="EMBL/GenBank/DDBJ databases">
        <title>Flavobacterium cyanobacteriorum sp. nov., isolated from cyanobacterial aggregates in a eutrophic lake.</title>
        <authorList>
            <person name="Cai H."/>
        </authorList>
    </citation>
    <scope>NUCLEOTIDE SEQUENCE [LARGE SCALE GENOMIC DNA]</scope>
    <source>
        <strain evidence="6 8">TH167</strain>
    </source>
</reference>
<dbReference type="RefSeq" id="WP_094487564.1">
    <property type="nucleotide sequence ID" value="NZ_NOXX01000228.1"/>
</dbReference>
<keyword evidence="3 4" id="KW-0443">Lipid metabolism</keyword>
<evidence type="ECO:0000259" key="5">
    <source>
        <dbReference type="PROSITE" id="PS51635"/>
    </source>
</evidence>
<dbReference type="EMBL" id="NOXX01000228">
    <property type="protein sequence ID" value="OYQ38456.1"/>
    <property type="molecule type" value="Genomic_DNA"/>
</dbReference>
<dbReference type="SUPFAM" id="SSF52151">
    <property type="entry name" value="FabD/lysophospholipase-like"/>
    <property type="match status" value="1"/>
</dbReference>
<evidence type="ECO:0000313" key="6">
    <source>
        <dbReference type="EMBL" id="OYQ38456.1"/>
    </source>
</evidence>
<feature type="active site" description="Proton acceptor" evidence="4">
    <location>
        <position position="159"/>
    </location>
</feature>
<feature type="short sequence motif" description="GXGXXG" evidence="4">
    <location>
        <begin position="17"/>
        <end position="22"/>
    </location>
</feature>
<proteinExistence type="predicted"/>
<accession>A0A255ZAH0</accession>
<dbReference type="GO" id="GO:0016787">
    <property type="term" value="F:hydrolase activity"/>
    <property type="evidence" value="ECO:0007669"/>
    <property type="project" value="UniProtKB-UniRule"/>
</dbReference>
<feature type="active site" description="Nucleophile" evidence="4">
    <location>
        <position position="46"/>
    </location>
</feature>
<feature type="short sequence motif" description="DGA/G" evidence="4">
    <location>
        <begin position="159"/>
        <end position="161"/>
    </location>
</feature>
<comment type="caution">
    <text evidence="4">Lacks conserved residue(s) required for the propagation of feature annotation.</text>
</comment>
<evidence type="ECO:0000256" key="2">
    <source>
        <dbReference type="ARBA" id="ARBA00022963"/>
    </source>
</evidence>
<dbReference type="EMBL" id="NOXX01000228">
    <property type="protein sequence ID" value="OYQ38485.1"/>
    <property type="molecule type" value="Genomic_DNA"/>
</dbReference>
<keyword evidence="8" id="KW-1185">Reference proteome</keyword>